<evidence type="ECO:0000256" key="5">
    <source>
        <dbReference type="ARBA" id="ARBA00022989"/>
    </source>
</evidence>
<keyword evidence="4" id="KW-0378">Hydrolase</keyword>
<gene>
    <name evidence="9" type="ORF">Nans01_04350</name>
</gene>
<sequence length="258" mass="28066">MAGIPLSDDYPVRRIPIVTYLLVAANVTVYLLSPMSQLAVWYSAELGARLCSVDVYLLHWAAFPTELLTGRQLTAEQAAAFTSCPVGEYTKVPWMSSVSSMFLHGGALHLLGNMVYLFVFGPCVEDRLGRLRYLAIYLLSGVVACYGFVLGEGIGTTPMVGASGAISGVLGAYLVVQFRSRVITLVLGFIPVRLPGWLMVGAYFALQYFLYLSLSISPDAENNTAYGAHVYGFIAGLTSGLLIYRVRWRSGARLSDVH</sequence>
<keyword evidence="5 7" id="KW-1133">Transmembrane helix</keyword>
<protein>
    <recommendedName>
        <fullName evidence="8">Peptidase S54 rhomboid domain-containing protein</fullName>
    </recommendedName>
</protein>
<feature type="transmembrane region" description="Helical" evidence="7">
    <location>
        <begin position="155"/>
        <end position="176"/>
    </location>
</feature>
<dbReference type="GO" id="GO:0004252">
    <property type="term" value="F:serine-type endopeptidase activity"/>
    <property type="evidence" value="ECO:0007669"/>
    <property type="project" value="InterPro"/>
</dbReference>
<evidence type="ECO:0000256" key="3">
    <source>
        <dbReference type="ARBA" id="ARBA00022692"/>
    </source>
</evidence>
<dbReference type="GO" id="GO:0016020">
    <property type="term" value="C:membrane"/>
    <property type="evidence" value="ECO:0007669"/>
    <property type="project" value="UniProtKB-SubCell"/>
</dbReference>
<organism evidence="9 10">
    <name type="scientific">Nocardiopsis ansamitocini</name>
    <dbReference type="NCBI Taxonomy" id="1670832"/>
    <lineage>
        <taxon>Bacteria</taxon>
        <taxon>Bacillati</taxon>
        <taxon>Actinomycetota</taxon>
        <taxon>Actinomycetes</taxon>
        <taxon>Streptosporangiales</taxon>
        <taxon>Nocardiopsidaceae</taxon>
        <taxon>Nocardiopsis</taxon>
    </lineage>
</organism>
<dbReference type="Gene3D" id="1.20.1540.10">
    <property type="entry name" value="Rhomboid-like"/>
    <property type="match status" value="1"/>
</dbReference>
<feature type="transmembrane region" description="Helical" evidence="7">
    <location>
        <begin position="183"/>
        <end position="206"/>
    </location>
</feature>
<dbReference type="PANTHER" id="PTHR43731:SF14">
    <property type="entry name" value="PRESENILIN-ASSOCIATED RHOMBOID-LIKE PROTEIN, MITOCHONDRIAL"/>
    <property type="match status" value="1"/>
</dbReference>
<accession>A0A9W6UH07</accession>
<dbReference type="InterPro" id="IPR050925">
    <property type="entry name" value="Rhomboid_protease_S54"/>
</dbReference>
<dbReference type="Pfam" id="PF01694">
    <property type="entry name" value="Rhomboid"/>
    <property type="match status" value="1"/>
</dbReference>
<reference evidence="9" key="1">
    <citation type="submission" date="2023-02" db="EMBL/GenBank/DDBJ databases">
        <title>Nocardiopsis ansamitocini NBRC 112285.</title>
        <authorList>
            <person name="Ichikawa N."/>
            <person name="Sato H."/>
            <person name="Tonouchi N."/>
        </authorList>
    </citation>
    <scope>NUCLEOTIDE SEQUENCE</scope>
    <source>
        <strain evidence="9">NBRC 112285</strain>
    </source>
</reference>
<dbReference type="AlphaFoldDB" id="A0A9W6UH07"/>
<dbReference type="SUPFAM" id="SSF144091">
    <property type="entry name" value="Rhomboid-like"/>
    <property type="match status" value="1"/>
</dbReference>
<evidence type="ECO:0000259" key="8">
    <source>
        <dbReference type="Pfam" id="PF01694"/>
    </source>
</evidence>
<feature type="transmembrane region" description="Helical" evidence="7">
    <location>
        <begin position="226"/>
        <end position="244"/>
    </location>
</feature>
<feature type="domain" description="Peptidase S54 rhomboid" evidence="8">
    <location>
        <begin position="94"/>
        <end position="244"/>
    </location>
</feature>
<evidence type="ECO:0000256" key="6">
    <source>
        <dbReference type="ARBA" id="ARBA00023136"/>
    </source>
</evidence>
<feature type="transmembrane region" description="Helical" evidence="7">
    <location>
        <begin position="101"/>
        <end position="119"/>
    </location>
</feature>
<dbReference type="InterPro" id="IPR035952">
    <property type="entry name" value="Rhomboid-like_sf"/>
</dbReference>
<keyword evidence="6 7" id="KW-0472">Membrane</keyword>
<feature type="transmembrane region" description="Helical" evidence="7">
    <location>
        <begin position="12"/>
        <end position="32"/>
    </location>
</feature>
<evidence type="ECO:0000313" key="9">
    <source>
        <dbReference type="EMBL" id="GLU46084.1"/>
    </source>
</evidence>
<comment type="similarity">
    <text evidence="2">Belongs to the peptidase S54 family.</text>
</comment>
<evidence type="ECO:0000256" key="4">
    <source>
        <dbReference type="ARBA" id="ARBA00022801"/>
    </source>
</evidence>
<dbReference type="Proteomes" id="UP001165092">
    <property type="component" value="Unassembled WGS sequence"/>
</dbReference>
<feature type="transmembrane region" description="Helical" evidence="7">
    <location>
        <begin position="131"/>
        <end position="149"/>
    </location>
</feature>
<comment type="caution">
    <text evidence="9">The sequence shown here is derived from an EMBL/GenBank/DDBJ whole genome shotgun (WGS) entry which is preliminary data.</text>
</comment>
<evidence type="ECO:0000256" key="1">
    <source>
        <dbReference type="ARBA" id="ARBA00004141"/>
    </source>
</evidence>
<evidence type="ECO:0000256" key="7">
    <source>
        <dbReference type="SAM" id="Phobius"/>
    </source>
</evidence>
<name>A0A9W6UH07_9ACTN</name>
<evidence type="ECO:0000256" key="2">
    <source>
        <dbReference type="ARBA" id="ARBA00009045"/>
    </source>
</evidence>
<keyword evidence="10" id="KW-1185">Reference proteome</keyword>
<dbReference type="RefSeq" id="WP_285756944.1">
    <property type="nucleotide sequence ID" value="NZ_BSQG01000001.1"/>
</dbReference>
<proteinExistence type="inferred from homology"/>
<comment type="subcellular location">
    <subcellularLocation>
        <location evidence="1">Membrane</location>
        <topology evidence="1">Multi-pass membrane protein</topology>
    </subcellularLocation>
</comment>
<dbReference type="PANTHER" id="PTHR43731">
    <property type="entry name" value="RHOMBOID PROTEASE"/>
    <property type="match status" value="1"/>
</dbReference>
<evidence type="ECO:0000313" key="10">
    <source>
        <dbReference type="Proteomes" id="UP001165092"/>
    </source>
</evidence>
<dbReference type="InterPro" id="IPR022764">
    <property type="entry name" value="Peptidase_S54_rhomboid_dom"/>
</dbReference>
<keyword evidence="3 7" id="KW-0812">Transmembrane</keyword>
<dbReference type="EMBL" id="BSQG01000001">
    <property type="protein sequence ID" value="GLU46084.1"/>
    <property type="molecule type" value="Genomic_DNA"/>
</dbReference>